<evidence type="ECO:0000313" key="3">
    <source>
        <dbReference type="Proteomes" id="UP000789405"/>
    </source>
</evidence>
<dbReference type="Proteomes" id="UP000789405">
    <property type="component" value="Unassembled WGS sequence"/>
</dbReference>
<organism evidence="2 3">
    <name type="scientific">Dentiscutata erythropus</name>
    <dbReference type="NCBI Taxonomy" id="1348616"/>
    <lineage>
        <taxon>Eukaryota</taxon>
        <taxon>Fungi</taxon>
        <taxon>Fungi incertae sedis</taxon>
        <taxon>Mucoromycota</taxon>
        <taxon>Glomeromycotina</taxon>
        <taxon>Glomeromycetes</taxon>
        <taxon>Diversisporales</taxon>
        <taxon>Gigasporaceae</taxon>
        <taxon>Dentiscutata</taxon>
    </lineage>
</organism>
<sequence>ETVQNNTNEDTNENLNFTRDGDDDYNVFGTSVIDSDSETNDLNPHIV</sequence>
<feature type="non-terminal residue" evidence="2">
    <location>
        <position position="1"/>
    </location>
</feature>
<protein>
    <submittedName>
        <fullName evidence="2">25471_t:CDS:1</fullName>
    </submittedName>
</protein>
<proteinExistence type="predicted"/>
<keyword evidence="3" id="KW-1185">Reference proteome</keyword>
<name>A0A9N9J0J4_9GLOM</name>
<evidence type="ECO:0000256" key="1">
    <source>
        <dbReference type="SAM" id="MobiDB-lite"/>
    </source>
</evidence>
<comment type="caution">
    <text evidence="2">The sequence shown here is derived from an EMBL/GenBank/DDBJ whole genome shotgun (WGS) entry which is preliminary data.</text>
</comment>
<feature type="compositionally biased region" description="Low complexity" evidence="1">
    <location>
        <begin position="1"/>
        <end position="18"/>
    </location>
</feature>
<gene>
    <name evidence="2" type="ORF">DERYTH_LOCUS17687</name>
</gene>
<accession>A0A9N9J0J4</accession>
<reference evidence="2" key="1">
    <citation type="submission" date="2021-06" db="EMBL/GenBank/DDBJ databases">
        <authorList>
            <person name="Kallberg Y."/>
            <person name="Tangrot J."/>
            <person name="Rosling A."/>
        </authorList>
    </citation>
    <scope>NUCLEOTIDE SEQUENCE</scope>
    <source>
        <strain evidence="2">MA453B</strain>
    </source>
</reference>
<feature type="region of interest" description="Disordered" evidence="1">
    <location>
        <begin position="1"/>
        <end position="25"/>
    </location>
</feature>
<evidence type="ECO:0000313" key="2">
    <source>
        <dbReference type="EMBL" id="CAG8759557.1"/>
    </source>
</evidence>
<dbReference type="AlphaFoldDB" id="A0A9N9J0J4"/>
<dbReference type="EMBL" id="CAJVPY010016943">
    <property type="protein sequence ID" value="CAG8759557.1"/>
    <property type="molecule type" value="Genomic_DNA"/>
</dbReference>